<dbReference type="EMBL" id="JAUQSZ010000013">
    <property type="protein sequence ID" value="MDO7844143.1"/>
    <property type="molecule type" value="Genomic_DNA"/>
</dbReference>
<feature type="transmembrane region" description="Helical" evidence="1">
    <location>
        <begin position="53"/>
        <end position="80"/>
    </location>
</feature>
<gene>
    <name evidence="2" type="ORF">Q5H94_17585</name>
</gene>
<keyword evidence="1" id="KW-1133">Transmembrane helix</keyword>
<keyword evidence="1" id="KW-0812">Transmembrane</keyword>
<evidence type="ECO:0000313" key="2">
    <source>
        <dbReference type="EMBL" id="MDO7844143.1"/>
    </source>
</evidence>
<organism evidence="2 3">
    <name type="scientific">Sphingomonas immobilis</name>
    <dbReference type="NCBI Taxonomy" id="3063997"/>
    <lineage>
        <taxon>Bacteria</taxon>
        <taxon>Pseudomonadati</taxon>
        <taxon>Pseudomonadota</taxon>
        <taxon>Alphaproteobacteria</taxon>
        <taxon>Sphingomonadales</taxon>
        <taxon>Sphingomonadaceae</taxon>
        <taxon>Sphingomonas</taxon>
    </lineage>
</organism>
<name>A0ABT9A3M2_9SPHN</name>
<keyword evidence="1" id="KW-0472">Membrane</keyword>
<proteinExistence type="predicted"/>
<accession>A0ABT9A3M2</accession>
<evidence type="ECO:0000256" key="1">
    <source>
        <dbReference type="SAM" id="Phobius"/>
    </source>
</evidence>
<reference evidence="2" key="1">
    <citation type="submission" date="2023-07" db="EMBL/GenBank/DDBJ databases">
        <authorList>
            <person name="Kim M.K."/>
        </authorList>
    </citation>
    <scope>NUCLEOTIDE SEQUENCE</scope>
    <source>
        <strain evidence="2">CA1-15</strain>
    </source>
</reference>
<sequence>MILVLALVLLFGSIGGAVLTWHQFRGGTMAPLGLDQLHMMNRVRASRRDSLEFFWVLSILNWVACALAAIAGFVLLPIGFELL</sequence>
<dbReference type="Proteomes" id="UP001176468">
    <property type="component" value="Unassembled WGS sequence"/>
</dbReference>
<keyword evidence="3" id="KW-1185">Reference proteome</keyword>
<evidence type="ECO:0000313" key="3">
    <source>
        <dbReference type="Proteomes" id="UP001176468"/>
    </source>
</evidence>
<protein>
    <submittedName>
        <fullName evidence="2">Uncharacterized protein</fullName>
    </submittedName>
</protein>
<comment type="caution">
    <text evidence="2">The sequence shown here is derived from an EMBL/GenBank/DDBJ whole genome shotgun (WGS) entry which is preliminary data.</text>
</comment>
<dbReference type="RefSeq" id="WP_304562605.1">
    <property type="nucleotide sequence ID" value="NZ_JAUQSZ010000013.1"/>
</dbReference>